<dbReference type="InterPro" id="IPR018502">
    <property type="entry name" value="Annexin_repeat"/>
</dbReference>
<evidence type="ECO:0000313" key="7">
    <source>
        <dbReference type="Proteomes" id="UP000007110"/>
    </source>
</evidence>
<evidence type="ECO:0000256" key="2">
    <source>
        <dbReference type="ARBA" id="ARBA00022737"/>
    </source>
</evidence>
<dbReference type="EnsemblMetazoa" id="XM_030983761">
    <property type="protein sequence ID" value="XP_030839621"/>
    <property type="gene ID" value="LOC115923314"/>
</dbReference>
<dbReference type="PANTHER" id="PTHR10502:SF239">
    <property type="entry name" value="ANNEXIN A7"/>
    <property type="match status" value="1"/>
</dbReference>
<dbReference type="SMART" id="SM00335">
    <property type="entry name" value="ANX"/>
    <property type="match status" value="1"/>
</dbReference>
<dbReference type="RefSeq" id="XP_030839621.1">
    <property type="nucleotide sequence ID" value="XM_030983761.1"/>
</dbReference>
<protein>
    <recommendedName>
        <fullName evidence="8">Annexin</fullName>
    </recommendedName>
</protein>
<dbReference type="SUPFAM" id="SSF47874">
    <property type="entry name" value="Annexin"/>
    <property type="match status" value="1"/>
</dbReference>
<dbReference type="GeneID" id="115923314"/>
<dbReference type="PANTHER" id="PTHR10502">
    <property type="entry name" value="ANNEXIN"/>
    <property type="match status" value="1"/>
</dbReference>
<sequence length="87" mass="9506">MCQPLAFYVDSLYWAMKGLGTDDDKLIRIVVGRSEIDLASIKTMFKEKYTPTTLAAMVEDDTSGDYKNVLIGIINADAAPTPALTTT</sequence>
<dbReference type="OrthoDB" id="37886at2759"/>
<dbReference type="InParanoid" id="A0A7M7NPK6"/>
<dbReference type="GO" id="GO:0005509">
    <property type="term" value="F:calcium ion binding"/>
    <property type="evidence" value="ECO:0007669"/>
    <property type="project" value="InterPro"/>
</dbReference>
<evidence type="ECO:0000256" key="3">
    <source>
        <dbReference type="ARBA" id="ARBA00022837"/>
    </source>
</evidence>
<evidence type="ECO:0008006" key="8">
    <source>
        <dbReference type="Google" id="ProtNLM"/>
    </source>
</evidence>
<dbReference type="InterPro" id="IPR037104">
    <property type="entry name" value="Annexin_sf"/>
</dbReference>
<dbReference type="KEGG" id="spu:115923314"/>
<keyword evidence="4" id="KW-0041">Annexin</keyword>
<dbReference type="Gene3D" id="1.10.220.10">
    <property type="entry name" value="Annexin"/>
    <property type="match status" value="1"/>
</dbReference>
<keyword evidence="7" id="KW-1185">Reference proteome</keyword>
<dbReference type="InterPro" id="IPR001464">
    <property type="entry name" value="Annexin"/>
</dbReference>
<keyword evidence="2" id="KW-0677">Repeat</keyword>
<dbReference type="Pfam" id="PF00191">
    <property type="entry name" value="Annexin"/>
    <property type="match status" value="1"/>
</dbReference>
<name>A0A7M7NPK6_STRPU</name>
<reference evidence="7" key="1">
    <citation type="submission" date="2015-02" db="EMBL/GenBank/DDBJ databases">
        <title>Genome sequencing for Strongylocentrotus purpuratus.</title>
        <authorList>
            <person name="Murali S."/>
            <person name="Liu Y."/>
            <person name="Vee V."/>
            <person name="English A."/>
            <person name="Wang M."/>
            <person name="Skinner E."/>
            <person name="Han Y."/>
            <person name="Muzny D.M."/>
            <person name="Worley K.C."/>
            <person name="Gibbs R.A."/>
        </authorList>
    </citation>
    <scope>NUCLEOTIDE SEQUENCE</scope>
</reference>
<comment type="similarity">
    <text evidence="1">Belongs to the annexin family.</text>
</comment>
<proteinExistence type="inferred from homology"/>
<keyword evidence="3" id="KW-0106">Calcium</keyword>
<dbReference type="PROSITE" id="PS51897">
    <property type="entry name" value="ANNEXIN_2"/>
    <property type="match status" value="1"/>
</dbReference>
<evidence type="ECO:0000313" key="6">
    <source>
        <dbReference type="EnsemblMetazoa" id="XP_030839621"/>
    </source>
</evidence>
<dbReference type="AlphaFoldDB" id="A0A7M7NPK6"/>
<dbReference type="GO" id="GO:0005544">
    <property type="term" value="F:calcium-dependent phospholipid binding"/>
    <property type="evidence" value="ECO:0007669"/>
    <property type="project" value="UniProtKB-KW"/>
</dbReference>
<organism evidence="6 7">
    <name type="scientific">Strongylocentrotus purpuratus</name>
    <name type="common">Purple sea urchin</name>
    <dbReference type="NCBI Taxonomy" id="7668"/>
    <lineage>
        <taxon>Eukaryota</taxon>
        <taxon>Metazoa</taxon>
        <taxon>Echinodermata</taxon>
        <taxon>Eleutherozoa</taxon>
        <taxon>Echinozoa</taxon>
        <taxon>Echinoidea</taxon>
        <taxon>Euechinoidea</taxon>
        <taxon>Echinacea</taxon>
        <taxon>Camarodonta</taxon>
        <taxon>Echinidea</taxon>
        <taxon>Strongylocentrotidae</taxon>
        <taxon>Strongylocentrotus</taxon>
    </lineage>
</organism>
<dbReference type="FunFam" id="1.10.220.10:FF:000001">
    <property type="entry name" value="Annexin"/>
    <property type="match status" value="1"/>
</dbReference>
<dbReference type="Proteomes" id="UP000007110">
    <property type="component" value="Unassembled WGS sequence"/>
</dbReference>
<evidence type="ECO:0000256" key="4">
    <source>
        <dbReference type="ARBA" id="ARBA00023216"/>
    </source>
</evidence>
<evidence type="ECO:0000256" key="5">
    <source>
        <dbReference type="ARBA" id="ARBA00023302"/>
    </source>
</evidence>
<accession>A0A7M7NPK6</accession>
<evidence type="ECO:0000256" key="1">
    <source>
        <dbReference type="ARBA" id="ARBA00007831"/>
    </source>
</evidence>
<reference evidence="6" key="2">
    <citation type="submission" date="2021-01" db="UniProtKB">
        <authorList>
            <consortium name="EnsemblMetazoa"/>
        </authorList>
    </citation>
    <scope>IDENTIFICATION</scope>
</reference>
<keyword evidence="5" id="KW-0111">Calcium/phospholipid-binding</keyword>
<dbReference type="PRINTS" id="PR00196">
    <property type="entry name" value="ANNEXIN"/>
</dbReference>